<dbReference type="EMBL" id="LT553527">
    <property type="protein sequence ID" value="SAM01489.1"/>
    <property type="molecule type" value="Genomic_DNA"/>
</dbReference>
<dbReference type="Proteomes" id="UP000078561">
    <property type="component" value="Unassembled WGS sequence"/>
</dbReference>
<accession>A0A163M5J8</accession>
<dbReference type="InParanoid" id="A0A163M5J8"/>
<feature type="region of interest" description="Disordered" evidence="1">
    <location>
        <begin position="1"/>
        <end position="42"/>
    </location>
</feature>
<keyword evidence="4" id="KW-1185">Reference proteome</keyword>
<feature type="domain" description="SAC3/GANP/THP3 conserved" evidence="2">
    <location>
        <begin position="168"/>
        <end position="271"/>
    </location>
</feature>
<dbReference type="OMA" id="ATQRITC"/>
<reference evidence="3" key="1">
    <citation type="submission" date="2016-04" db="EMBL/GenBank/DDBJ databases">
        <authorList>
            <person name="Evans L.H."/>
            <person name="Alamgir A."/>
            <person name="Owens N."/>
            <person name="Weber N.D."/>
            <person name="Virtaneva K."/>
            <person name="Barbian K."/>
            <person name="Babar A."/>
            <person name="Rosenke K."/>
        </authorList>
    </citation>
    <scope>NUCLEOTIDE SEQUENCE [LARGE SCALE GENOMIC DNA]</scope>
    <source>
        <strain evidence="3">CBS 101.48</strain>
    </source>
</reference>
<gene>
    <name evidence="3" type="primary">ABSGL_07230.1 scaffold 8717</name>
</gene>
<evidence type="ECO:0000313" key="4">
    <source>
        <dbReference type="Proteomes" id="UP000078561"/>
    </source>
</evidence>
<dbReference type="InterPro" id="IPR005062">
    <property type="entry name" value="SAC3/GANP/THP3_conserved"/>
</dbReference>
<dbReference type="PANTHER" id="PTHR39398">
    <property type="entry name" value="YALI0F14311P"/>
    <property type="match status" value="1"/>
</dbReference>
<proteinExistence type="predicted"/>
<protein>
    <recommendedName>
        <fullName evidence="2">SAC3/GANP/THP3 conserved domain-containing protein</fullName>
    </recommendedName>
</protein>
<sequence length="310" mass="36127">MQNQRNLHSSHYRDRSNSYNNRNDNDEKINDSYTPPLRKSIRDWNKAPSTNVLDLPLISRSSDNANQPSLKEVELQIELWNEICQKTMDIKNPADGKQWIPLTQLLRKLREGIWASRWSGGNIRFAIKVYEESVHTGLRAQEFPEFRKAVRALVDDLYKLDDKGVNGHFLALDVIYEACHLQRYQEAIHSLLQHSNDSRCYNRNEINFAKQVVRALSAGNWIRFFRLCRQVPHPAYLVIMDLAVEPLRQHALTVMQKVYYTASLSWLASSLDYSSLSHDSLAITLRKLDTPTALIDRIENDVVYFKKKRK</sequence>
<evidence type="ECO:0000313" key="3">
    <source>
        <dbReference type="EMBL" id="SAM01489.1"/>
    </source>
</evidence>
<evidence type="ECO:0000256" key="1">
    <source>
        <dbReference type="SAM" id="MobiDB-lite"/>
    </source>
</evidence>
<dbReference type="STRING" id="4829.A0A163M5J8"/>
<name>A0A163M5J8_ABSGL</name>
<organism evidence="3">
    <name type="scientific">Absidia glauca</name>
    <name type="common">Pin mould</name>
    <dbReference type="NCBI Taxonomy" id="4829"/>
    <lineage>
        <taxon>Eukaryota</taxon>
        <taxon>Fungi</taxon>
        <taxon>Fungi incertae sedis</taxon>
        <taxon>Mucoromycota</taxon>
        <taxon>Mucoromycotina</taxon>
        <taxon>Mucoromycetes</taxon>
        <taxon>Mucorales</taxon>
        <taxon>Cunninghamellaceae</taxon>
        <taxon>Absidia</taxon>
    </lineage>
</organism>
<dbReference type="Gene3D" id="1.25.40.990">
    <property type="match status" value="1"/>
</dbReference>
<dbReference type="Pfam" id="PF03399">
    <property type="entry name" value="SAC3_GANP"/>
    <property type="match status" value="1"/>
</dbReference>
<dbReference type="OrthoDB" id="2100128at2759"/>
<dbReference type="PANTHER" id="PTHR39398:SF1">
    <property type="entry name" value="CSN8_PSMD8_EIF3K DOMAIN-CONTAINING PROTEIN"/>
    <property type="match status" value="1"/>
</dbReference>
<dbReference type="AlphaFoldDB" id="A0A163M5J8"/>
<evidence type="ECO:0000259" key="2">
    <source>
        <dbReference type="Pfam" id="PF03399"/>
    </source>
</evidence>